<evidence type="ECO:0000313" key="2">
    <source>
        <dbReference type="EMBL" id="KAL1245878.1"/>
    </source>
</evidence>
<keyword evidence="2" id="KW-0808">Transferase</keyword>
<gene>
    <name evidence="2" type="ORF">TSPI_08766</name>
</gene>
<dbReference type="Proteomes" id="UP001558632">
    <property type="component" value="Unassembled WGS sequence"/>
</dbReference>
<sequence>MSAVAGSFDGFSRATGNSESLLEAKAERKEASENIAAVAAWENDEKEGQRRLDQITAAMESTDFTVALQRNRLILQIQRAEKTAEALRRWCDDSQLSRESRIRLEELSTPAASPQARP</sequence>
<protein>
    <submittedName>
        <fullName evidence="2">Adenylate kinase</fullName>
    </submittedName>
</protein>
<accession>A0ABR3KZ27</accession>
<dbReference type="EMBL" id="JBEUSY010000061">
    <property type="protein sequence ID" value="KAL1245878.1"/>
    <property type="molecule type" value="Genomic_DNA"/>
</dbReference>
<feature type="region of interest" description="Disordered" evidence="1">
    <location>
        <begin position="1"/>
        <end position="25"/>
    </location>
</feature>
<evidence type="ECO:0000313" key="3">
    <source>
        <dbReference type="Proteomes" id="UP001558632"/>
    </source>
</evidence>
<evidence type="ECO:0000256" key="1">
    <source>
        <dbReference type="SAM" id="MobiDB-lite"/>
    </source>
</evidence>
<keyword evidence="3" id="KW-1185">Reference proteome</keyword>
<keyword evidence="2" id="KW-0418">Kinase</keyword>
<comment type="caution">
    <text evidence="2">The sequence shown here is derived from an EMBL/GenBank/DDBJ whole genome shotgun (WGS) entry which is preliminary data.</text>
</comment>
<proteinExistence type="predicted"/>
<organism evidence="2 3">
    <name type="scientific">Trichinella spiralis</name>
    <name type="common">Trichina worm</name>
    <dbReference type="NCBI Taxonomy" id="6334"/>
    <lineage>
        <taxon>Eukaryota</taxon>
        <taxon>Metazoa</taxon>
        <taxon>Ecdysozoa</taxon>
        <taxon>Nematoda</taxon>
        <taxon>Enoplea</taxon>
        <taxon>Dorylaimia</taxon>
        <taxon>Trichinellida</taxon>
        <taxon>Trichinellidae</taxon>
        <taxon>Trichinella</taxon>
    </lineage>
</organism>
<dbReference type="GO" id="GO:0016301">
    <property type="term" value="F:kinase activity"/>
    <property type="evidence" value="ECO:0007669"/>
    <property type="project" value="UniProtKB-KW"/>
</dbReference>
<reference evidence="2 3" key="1">
    <citation type="submission" date="2024-07" db="EMBL/GenBank/DDBJ databases">
        <title>Enhanced genomic and transcriptomic resources for Trichinella pseudospiralis and T. spiralis underpin the discovery of pronounced molecular differences between stages and species.</title>
        <authorList>
            <person name="Pasi K.K."/>
            <person name="La Rosa G."/>
            <person name="Gomez-Morales M.A."/>
            <person name="Tosini F."/>
            <person name="Sumanam S."/>
            <person name="Young N.D."/>
            <person name="Chang B.C."/>
            <person name="Robin G.B."/>
        </authorList>
    </citation>
    <scope>NUCLEOTIDE SEQUENCE [LARGE SCALE GENOMIC DNA]</scope>
    <source>
        <strain evidence="2">ISS534</strain>
    </source>
</reference>
<name>A0ABR3KZ27_TRISP</name>